<evidence type="ECO:0000256" key="4">
    <source>
        <dbReference type="ARBA" id="ARBA00022801"/>
    </source>
</evidence>
<dbReference type="InterPro" id="IPR002142">
    <property type="entry name" value="Peptidase_S49"/>
</dbReference>
<evidence type="ECO:0000313" key="11">
    <source>
        <dbReference type="Proteomes" id="UP000245916"/>
    </source>
</evidence>
<evidence type="ECO:0000256" key="2">
    <source>
        <dbReference type="ARBA" id="ARBA00008683"/>
    </source>
</evidence>
<protein>
    <submittedName>
        <fullName evidence="10">Signal peptide peptidase SppA</fullName>
    </submittedName>
</protein>
<dbReference type="NCBIfam" id="TIGR00705">
    <property type="entry name" value="SppA_67K"/>
    <property type="match status" value="1"/>
</dbReference>
<keyword evidence="5" id="KW-0720">Serine protease</keyword>
<dbReference type="AlphaFoldDB" id="A0A2U2J2Q4"/>
<accession>A0A2U2J2Q4</accession>
<keyword evidence="4" id="KW-0378">Hydrolase</keyword>
<dbReference type="NCBIfam" id="TIGR00706">
    <property type="entry name" value="SppA_dom"/>
    <property type="match status" value="1"/>
</dbReference>
<comment type="similarity">
    <text evidence="2">Belongs to the peptidase S49 family.</text>
</comment>
<name>A0A2U2J2Q4_9SPHN</name>
<evidence type="ECO:0000259" key="9">
    <source>
        <dbReference type="Pfam" id="PF01343"/>
    </source>
</evidence>
<dbReference type="Gene3D" id="3.90.226.10">
    <property type="entry name" value="2-enoyl-CoA Hydratase, Chain A, domain 1"/>
    <property type="match status" value="2"/>
</dbReference>
<dbReference type="Proteomes" id="UP000245916">
    <property type="component" value="Unassembled WGS sequence"/>
</dbReference>
<feature type="domain" description="Peptidase S49" evidence="9">
    <location>
        <begin position="377"/>
        <end position="527"/>
    </location>
</feature>
<keyword evidence="8" id="KW-0812">Transmembrane</keyword>
<dbReference type="CDD" id="cd07023">
    <property type="entry name" value="S49_Sppa_N_C"/>
    <property type="match status" value="1"/>
</dbReference>
<dbReference type="PIRSF" id="PIRSF001217">
    <property type="entry name" value="Protease_4_SppA"/>
    <property type="match status" value="1"/>
</dbReference>
<comment type="caution">
    <text evidence="10">The sequence shown here is derived from an EMBL/GenBank/DDBJ whole genome shotgun (WGS) entry which is preliminary data.</text>
</comment>
<dbReference type="InterPro" id="IPR047217">
    <property type="entry name" value="S49_SppA_67K_type_N"/>
</dbReference>
<keyword evidence="8" id="KW-1133">Transmembrane helix</keyword>
<organism evidence="10 11">
    <name type="scientific">Allosphingosinicella humi</name>
    <dbReference type="NCBI Taxonomy" id="2068657"/>
    <lineage>
        <taxon>Bacteria</taxon>
        <taxon>Pseudomonadati</taxon>
        <taxon>Pseudomonadota</taxon>
        <taxon>Alphaproteobacteria</taxon>
        <taxon>Sphingomonadales</taxon>
        <taxon>Sphingomonadaceae</taxon>
        <taxon>Allosphingosinicella</taxon>
    </lineage>
</organism>
<dbReference type="GO" id="GO:0006465">
    <property type="term" value="P:signal peptide processing"/>
    <property type="evidence" value="ECO:0007669"/>
    <property type="project" value="InterPro"/>
</dbReference>
<evidence type="ECO:0000256" key="6">
    <source>
        <dbReference type="ARBA" id="ARBA00023136"/>
    </source>
</evidence>
<evidence type="ECO:0000256" key="7">
    <source>
        <dbReference type="PIRSR" id="PIRSR001217-1"/>
    </source>
</evidence>
<proteinExistence type="inferred from homology"/>
<dbReference type="InterPro" id="IPR029045">
    <property type="entry name" value="ClpP/crotonase-like_dom_sf"/>
</dbReference>
<dbReference type="Gene3D" id="6.20.330.10">
    <property type="match status" value="1"/>
</dbReference>
<dbReference type="CDD" id="cd07018">
    <property type="entry name" value="S49_SppA_67K_type"/>
    <property type="match status" value="1"/>
</dbReference>
<dbReference type="GO" id="GO:0016020">
    <property type="term" value="C:membrane"/>
    <property type="evidence" value="ECO:0007669"/>
    <property type="project" value="UniProtKB-SubCell"/>
</dbReference>
<evidence type="ECO:0000256" key="8">
    <source>
        <dbReference type="SAM" id="Phobius"/>
    </source>
</evidence>
<evidence type="ECO:0000256" key="3">
    <source>
        <dbReference type="ARBA" id="ARBA00022670"/>
    </source>
</evidence>
<reference evidence="10 11" key="1">
    <citation type="submission" date="2018-05" db="EMBL/GenBank/DDBJ databases">
        <title>Genome of Sphingosinicella humi QZX222.</title>
        <authorList>
            <person name="Qiao Z."/>
            <person name="Wang G."/>
        </authorList>
    </citation>
    <scope>NUCLEOTIDE SEQUENCE [LARGE SCALE GENOMIC DNA]</scope>
    <source>
        <strain evidence="10 11">QZX222</strain>
    </source>
</reference>
<feature type="domain" description="Peptidase S49" evidence="9">
    <location>
        <begin position="125"/>
        <end position="281"/>
    </location>
</feature>
<keyword evidence="11" id="KW-1185">Reference proteome</keyword>
<dbReference type="Pfam" id="PF01343">
    <property type="entry name" value="Peptidase_S49"/>
    <property type="match status" value="2"/>
</dbReference>
<dbReference type="InterPro" id="IPR047272">
    <property type="entry name" value="S49_SppA_C"/>
</dbReference>
<keyword evidence="3" id="KW-0645">Protease</keyword>
<comment type="subcellular location">
    <subcellularLocation>
        <location evidence="1">Membrane</location>
    </subcellularLocation>
</comment>
<dbReference type="PANTHER" id="PTHR33209:SF1">
    <property type="entry name" value="PEPTIDASE S49 DOMAIN-CONTAINING PROTEIN"/>
    <property type="match status" value="1"/>
</dbReference>
<feature type="active site" description="Proton donor/acceptor" evidence="7">
    <location>
        <position position="192"/>
    </location>
</feature>
<gene>
    <name evidence="10" type="primary">sppA</name>
    <name evidence="10" type="ORF">DF286_06670</name>
</gene>
<dbReference type="InterPro" id="IPR004634">
    <property type="entry name" value="Pept_S49_pIV"/>
</dbReference>
<feature type="transmembrane region" description="Helical" evidence="8">
    <location>
        <begin position="12"/>
        <end position="34"/>
    </location>
</feature>
<evidence type="ECO:0000256" key="5">
    <source>
        <dbReference type="ARBA" id="ARBA00022825"/>
    </source>
</evidence>
<dbReference type="EMBL" id="QFFF01000001">
    <property type="protein sequence ID" value="PWG02582.1"/>
    <property type="molecule type" value="Genomic_DNA"/>
</dbReference>
<evidence type="ECO:0000313" key="10">
    <source>
        <dbReference type="EMBL" id="PWG02582.1"/>
    </source>
</evidence>
<dbReference type="OrthoDB" id="9764363at2"/>
<dbReference type="SUPFAM" id="SSF52096">
    <property type="entry name" value="ClpP/crotonase"/>
    <property type="match status" value="2"/>
</dbReference>
<evidence type="ECO:0000256" key="1">
    <source>
        <dbReference type="ARBA" id="ARBA00004370"/>
    </source>
</evidence>
<dbReference type="RefSeq" id="WP_109270721.1">
    <property type="nucleotide sequence ID" value="NZ_QFFF01000001.1"/>
</dbReference>
<feature type="active site" description="Nucleophile" evidence="7">
    <location>
        <position position="393"/>
    </location>
</feature>
<dbReference type="InterPro" id="IPR004635">
    <property type="entry name" value="Pept_S49_SppA"/>
</dbReference>
<dbReference type="GO" id="GO:0008236">
    <property type="term" value="F:serine-type peptidase activity"/>
    <property type="evidence" value="ECO:0007669"/>
    <property type="project" value="UniProtKB-KW"/>
</dbReference>
<dbReference type="PANTHER" id="PTHR33209">
    <property type="entry name" value="PROTEASE 4"/>
    <property type="match status" value="1"/>
</dbReference>
<keyword evidence="6 8" id="KW-0472">Membrane</keyword>
<sequence length="624" mass="65932">MRFLGKVWRLLVGVKDGLVLIVLLLFFGFLYALLSANPYAGSADRGALLLDIGGAIVEQPAEADPFEMLSGAAVVREYRLRDLVHALETAAEDDRVKAVALDLDIFLGGGQAAISRVGEAIDTVRRANKPVIAYATGYSDDAYQLAAHASEVWLHPLGGVLITGPGGSTLYYKGLLDKLGVTANVYKAGSYKAAVEPFTRTDMSPEAREANEALAGALWENWRDDVRRARPKAKLGDYVNAPVERIAATNGDMARAALAAGLVDKIGDRTAFGKRMVELVGADKEDVPGSFKAIKYEAWIGANPASNPAGRIGVVTVAGSIVDGSASLGTAGAETVTENIHKGLSEKNLKALVIRIDSPGGSTLASERIRQAVLDAKARGLPVVASMGSVAASGGYWVATAADHIMAQPETVTGSIGVFGILPSFEGSLEKLGLGVDGVRTTPLTGEPDFLRGPSDNVDRLIQLSVENTYRRFIGLVAEARHMPVERVDQVAQGRVWDGGTARQLGLVDGFGSLEDALAEAARRAQLDPDQAEAVWLEKEPGFIEMLLSSLTGSGEIEGSSRDLFSRLALGPERLTMRALFDARQILSGPAIQARCLQCPSSALPLPAREKATLGAWLAGLIAG</sequence>